<dbReference type="PANTHER" id="PTHR38011">
    <property type="entry name" value="DIHYDROFOLATE REDUCTASE FAMILY PROTEIN (AFU_ORTHOLOGUE AFUA_8G06820)"/>
    <property type="match status" value="1"/>
</dbReference>
<name>K0SS45_THAOC</name>
<dbReference type="EMBL" id="AGNL01010432">
    <property type="protein sequence ID" value="EJK69133.1"/>
    <property type="molecule type" value="Genomic_DNA"/>
</dbReference>
<dbReference type="Pfam" id="PF01872">
    <property type="entry name" value="RibD_C"/>
    <property type="match status" value="2"/>
</dbReference>
<dbReference type="AlphaFoldDB" id="K0SS45"/>
<reference evidence="6 7" key="1">
    <citation type="journal article" date="2012" name="Genome Biol.">
        <title>Genome and low-iron response of an oceanic diatom adapted to chronic iron limitation.</title>
        <authorList>
            <person name="Lommer M."/>
            <person name="Specht M."/>
            <person name="Roy A.S."/>
            <person name="Kraemer L."/>
            <person name="Andreson R."/>
            <person name="Gutowska M.A."/>
            <person name="Wolf J."/>
            <person name="Bergner S.V."/>
            <person name="Schilhabel M.B."/>
            <person name="Klostermeier U.C."/>
            <person name="Beiko R.G."/>
            <person name="Rosenstiel P."/>
            <person name="Hippler M."/>
            <person name="Laroche J."/>
        </authorList>
    </citation>
    <scope>NUCLEOTIDE SEQUENCE [LARGE SCALE GENOMIC DNA]</scope>
    <source>
        <strain evidence="6 7">CCMP1005</strain>
    </source>
</reference>
<dbReference type="PANTHER" id="PTHR38011:SF7">
    <property type="entry name" value="2,5-DIAMINO-6-RIBOSYLAMINO-4(3H)-PYRIMIDINONE 5'-PHOSPHATE REDUCTASE"/>
    <property type="match status" value="1"/>
</dbReference>
<dbReference type="InterPro" id="IPR002734">
    <property type="entry name" value="RibDG_C"/>
</dbReference>
<keyword evidence="7" id="KW-1185">Reference proteome</keyword>
<feature type="chain" id="PRO_5003837327" description="Bacterial bifunctional deaminase-reductase C-terminal domain-containing protein" evidence="4">
    <location>
        <begin position="32"/>
        <end position="412"/>
    </location>
</feature>
<keyword evidence="2" id="KW-0521">NADP</keyword>
<evidence type="ECO:0000256" key="3">
    <source>
        <dbReference type="ARBA" id="ARBA00023002"/>
    </source>
</evidence>
<accession>K0SS45</accession>
<dbReference type="PROSITE" id="PS51257">
    <property type="entry name" value="PROKAR_LIPOPROTEIN"/>
    <property type="match status" value="1"/>
</dbReference>
<protein>
    <recommendedName>
        <fullName evidence="5">Bacterial bifunctional deaminase-reductase C-terminal domain-containing protein</fullName>
    </recommendedName>
</protein>
<evidence type="ECO:0000313" key="7">
    <source>
        <dbReference type="Proteomes" id="UP000266841"/>
    </source>
</evidence>
<dbReference type="InterPro" id="IPR024072">
    <property type="entry name" value="DHFR-like_dom_sf"/>
</dbReference>
<evidence type="ECO:0000256" key="2">
    <source>
        <dbReference type="ARBA" id="ARBA00022857"/>
    </source>
</evidence>
<dbReference type="OrthoDB" id="5432at2759"/>
<dbReference type="SUPFAM" id="SSF53597">
    <property type="entry name" value="Dihydrofolate reductase-like"/>
    <property type="match status" value="2"/>
</dbReference>
<dbReference type="GO" id="GO:0008703">
    <property type="term" value="F:5-amino-6-(5-phosphoribosylamino)uracil reductase activity"/>
    <property type="evidence" value="ECO:0007669"/>
    <property type="project" value="InterPro"/>
</dbReference>
<feature type="signal peptide" evidence="4">
    <location>
        <begin position="1"/>
        <end position="31"/>
    </location>
</feature>
<evidence type="ECO:0000256" key="1">
    <source>
        <dbReference type="ARBA" id="ARBA00005104"/>
    </source>
</evidence>
<feature type="domain" description="Bacterial bifunctional deaminase-reductase C-terminal" evidence="5">
    <location>
        <begin position="100"/>
        <end position="231"/>
    </location>
</feature>
<organism evidence="6 7">
    <name type="scientific">Thalassiosira oceanica</name>
    <name type="common">Marine diatom</name>
    <dbReference type="NCBI Taxonomy" id="159749"/>
    <lineage>
        <taxon>Eukaryota</taxon>
        <taxon>Sar</taxon>
        <taxon>Stramenopiles</taxon>
        <taxon>Ochrophyta</taxon>
        <taxon>Bacillariophyta</taxon>
        <taxon>Coscinodiscophyceae</taxon>
        <taxon>Thalassiosirophycidae</taxon>
        <taxon>Thalassiosirales</taxon>
        <taxon>Thalassiosiraceae</taxon>
        <taxon>Thalassiosira</taxon>
    </lineage>
</organism>
<proteinExistence type="predicted"/>
<gene>
    <name evidence="6" type="ORF">THAOC_09649</name>
</gene>
<sequence length="412" mass="45655">MRRPSNRFIGHGAIRCRCLLFLLVSLACALASTSNHQEARVGPVSHVGIANEPLKREGDEGEENDGEIAIDSILSRIASWKDKRKKAKAKHEEDPEKHLPFVTLAYAQTIDGKIAATTINDETTTSNLRLSCEESSRLTHRLRQMHDGILIGSSTFLIDEPRLSARIGPSSERMEVDQPRPIVLDTNLKSLQKLLFGKVIDALPSKFPDLVLNKIRAKTPVICCSTTAAQRFLDVLEIFQEELVLRRKAKYEYKITVYKKIDDEDDGANDAYLPVKITIKVTSKNSKQEEEQELTLTLLPCRVNEEVVDLPHALNQLYLHFAIDSLLVEGGAGILSSFLKYSNCVCATMAPKIGGRKGLSAFGSFDAPGERDGVNSADKNDTTDAAKRLQNMKDCSFTVLGSDCIFLGRPTR</sequence>
<evidence type="ECO:0000259" key="5">
    <source>
        <dbReference type="Pfam" id="PF01872"/>
    </source>
</evidence>
<keyword evidence="3" id="KW-0560">Oxidoreductase</keyword>
<keyword evidence="4" id="KW-0732">Signal</keyword>
<dbReference type="GO" id="GO:0009231">
    <property type="term" value="P:riboflavin biosynthetic process"/>
    <property type="evidence" value="ECO:0007669"/>
    <property type="project" value="InterPro"/>
</dbReference>
<dbReference type="InterPro" id="IPR050765">
    <property type="entry name" value="Riboflavin_Biosynth_HTPR"/>
</dbReference>
<comment type="caution">
    <text evidence="6">The sequence shown here is derived from an EMBL/GenBank/DDBJ whole genome shotgun (WGS) entry which is preliminary data.</text>
</comment>
<dbReference type="eggNOG" id="ENOG502RZWZ">
    <property type="taxonomic scope" value="Eukaryota"/>
</dbReference>
<evidence type="ECO:0000313" key="6">
    <source>
        <dbReference type="EMBL" id="EJK69133.1"/>
    </source>
</evidence>
<dbReference type="Gene3D" id="3.40.430.10">
    <property type="entry name" value="Dihydrofolate Reductase, subunit A"/>
    <property type="match status" value="1"/>
</dbReference>
<feature type="domain" description="Bacterial bifunctional deaminase-reductase C-terminal" evidence="5">
    <location>
        <begin position="279"/>
        <end position="362"/>
    </location>
</feature>
<evidence type="ECO:0000256" key="4">
    <source>
        <dbReference type="SAM" id="SignalP"/>
    </source>
</evidence>
<comment type="pathway">
    <text evidence="1">Cofactor biosynthesis; riboflavin biosynthesis.</text>
</comment>
<dbReference type="Proteomes" id="UP000266841">
    <property type="component" value="Unassembled WGS sequence"/>
</dbReference>